<organism evidence="1">
    <name type="scientific">Arundo donax</name>
    <name type="common">Giant reed</name>
    <name type="synonym">Donax arundinaceus</name>
    <dbReference type="NCBI Taxonomy" id="35708"/>
    <lineage>
        <taxon>Eukaryota</taxon>
        <taxon>Viridiplantae</taxon>
        <taxon>Streptophyta</taxon>
        <taxon>Embryophyta</taxon>
        <taxon>Tracheophyta</taxon>
        <taxon>Spermatophyta</taxon>
        <taxon>Magnoliopsida</taxon>
        <taxon>Liliopsida</taxon>
        <taxon>Poales</taxon>
        <taxon>Poaceae</taxon>
        <taxon>PACMAD clade</taxon>
        <taxon>Arundinoideae</taxon>
        <taxon>Arundineae</taxon>
        <taxon>Arundo</taxon>
    </lineage>
</organism>
<accession>A0A0A8Y403</accession>
<reference evidence="1" key="1">
    <citation type="submission" date="2014-09" db="EMBL/GenBank/DDBJ databases">
        <authorList>
            <person name="Magalhaes I.L.F."/>
            <person name="Oliveira U."/>
            <person name="Santos F.R."/>
            <person name="Vidigal T.H.D.A."/>
            <person name="Brescovit A.D."/>
            <person name="Santos A.J."/>
        </authorList>
    </citation>
    <scope>NUCLEOTIDE SEQUENCE</scope>
    <source>
        <tissue evidence="1">Shoot tissue taken approximately 20 cm above the soil surface</tissue>
    </source>
</reference>
<sequence length="39" mass="4325">MCLAAKQGESEENGSQVSLPIFRDYYLVPGARVFLSNCM</sequence>
<reference evidence="1" key="2">
    <citation type="journal article" date="2015" name="Data Brief">
        <title>Shoot transcriptome of the giant reed, Arundo donax.</title>
        <authorList>
            <person name="Barrero R.A."/>
            <person name="Guerrero F.D."/>
            <person name="Moolhuijzen P."/>
            <person name="Goolsby J.A."/>
            <person name="Tidwell J."/>
            <person name="Bellgard S.E."/>
            <person name="Bellgard M.I."/>
        </authorList>
    </citation>
    <scope>NUCLEOTIDE SEQUENCE</scope>
    <source>
        <tissue evidence="1">Shoot tissue taken approximately 20 cm above the soil surface</tissue>
    </source>
</reference>
<protein>
    <submittedName>
        <fullName evidence="1">Uncharacterized protein</fullName>
    </submittedName>
</protein>
<evidence type="ECO:0000313" key="1">
    <source>
        <dbReference type="EMBL" id="JAD18582.1"/>
    </source>
</evidence>
<name>A0A0A8Y403_ARUDO</name>
<proteinExistence type="predicted"/>
<dbReference type="EMBL" id="GBRH01279313">
    <property type="protein sequence ID" value="JAD18582.1"/>
    <property type="molecule type" value="Transcribed_RNA"/>
</dbReference>
<dbReference type="AlphaFoldDB" id="A0A0A8Y403"/>